<dbReference type="AlphaFoldDB" id="A0A974HQ55"/>
<accession>A0A974HQ55</accession>
<name>A0A974HQ55_XENLA</name>
<dbReference type="Proteomes" id="UP000694892">
    <property type="component" value="Chromosome 3S"/>
</dbReference>
<evidence type="ECO:0000313" key="2">
    <source>
        <dbReference type="Proteomes" id="UP000694892"/>
    </source>
</evidence>
<sequence length="143" mass="16085">MAATVTVHTGVIKEEANLIRRLAKVSKLDRDYREKCATPLAKNMLNCKRAEFAKTILTDAKEVGTEGETRLQKYCRKNIAATFLLSLKGVVHLLDNKANQCRTGPPGYQENSRWAQVSVGPHAAKHLAYFIAMPYFYENKEAK</sequence>
<evidence type="ECO:0000313" key="1">
    <source>
        <dbReference type="EMBL" id="OCT86402.1"/>
    </source>
</evidence>
<organism evidence="1 2">
    <name type="scientific">Xenopus laevis</name>
    <name type="common">African clawed frog</name>
    <dbReference type="NCBI Taxonomy" id="8355"/>
    <lineage>
        <taxon>Eukaryota</taxon>
        <taxon>Metazoa</taxon>
        <taxon>Chordata</taxon>
        <taxon>Craniata</taxon>
        <taxon>Vertebrata</taxon>
        <taxon>Euteleostomi</taxon>
        <taxon>Amphibia</taxon>
        <taxon>Batrachia</taxon>
        <taxon>Anura</taxon>
        <taxon>Pipoidea</taxon>
        <taxon>Pipidae</taxon>
        <taxon>Xenopodinae</taxon>
        <taxon>Xenopus</taxon>
        <taxon>Xenopus</taxon>
    </lineage>
</organism>
<gene>
    <name evidence="1" type="ORF">XELAEV_18020084mg</name>
</gene>
<proteinExistence type="predicted"/>
<protein>
    <submittedName>
        <fullName evidence="1">Uncharacterized protein</fullName>
    </submittedName>
</protein>
<dbReference type="EMBL" id="CM004471">
    <property type="protein sequence ID" value="OCT86402.1"/>
    <property type="molecule type" value="Genomic_DNA"/>
</dbReference>
<reference evidence="2" key="1">
    <citation type="journal article" date="2016" name="Nature">
        <title>Genome evolution in the allotetraploid frog Xenopus laevis.</title>
        <authorList>
            <person name="Session A.M."/>
            <person name="Uno Y."/>
            <person name="Kwon T."/>
            <person name="Chapman J.A."/>
            <person name="Toyoda A."/>
            <person name="Takahashi S."/>
            <person name="Fukui A."/>
            <person name="Hikosaka A."/>
            <person name="Suzuki A."/>
            <person name="Kondo M."/>
            <person name="van Heeringen S.J."/>
            <person name="Quigley I."/>
            <person name="Heinz S."/>
            <person name="Ogino H."/>
            <person name="Ochi H."/>
            <person name="Hellsten U."/>
            <person name="Lyons J.B."/>
            <person name="Simakov O."/>
            <person name="Putnam N."/>
            <person name="Stites J."/>
            <person name="Kuroki Y."/>
            <person name="Tanaka T."/>
            <person name="Michiue T."/>
            <person name="Watanabe M."/>
            <person name="Bogdanovic O."/>
            <person name="Lister R."/>
            <person name="Georgiou G."/>
            <person name="Paranjpe S.S."/>
            <person name="van Kruijsbergen I."/>
            <person name="Shu S."/>
            <person name="Carlson J."/>
            <person name="Kinoshita T."/>
            <person name="Ohta Y."/>
            <person name="Mawaribuchi S."/>
            <person name="Jenkins J."/>
            <person name="Grimwood J."/>
            <person name="Schmutz J."/>
            <person name="Mitros T."/>
            <person name="Mozaffari S.V."/>
            <person name="Suzuki Y."/>
            <person name="Haramoto Y."/>
            <person name="Yamamoto T.S."/>
            <person name="Takagi C."/>
            <person name="Heald R."/>
            <person name="Miller K."/>
            <person name="Haudenschild C."/>
            <person name="Kitzman J."/>
            <person name="Nakayama T."/>
            <person name="Izutsu Y."/>
            <person name="Robert J."/>
            <person name="Fortriede J."/>
            <person name="Burns K."/>
            <person name="Lotay V."/>
            <person name="Karimi K."/>
            <person name="Yasuoka Y."/>
            <person name="Dichmann D.S."/>
            <person name="Flajnik M.F."/>
            <person name="Houston D.W."/>
            <person name="Shendure J."/>
            <person name="DuPasquier L."/>
            <person name="Vize P.D."/>
            <person name="Zorn A.M."/>
            <person name="Ito M."/>
            <person name="Marcotte E.M."/>
            <person name="Wallingford J.B."/>
            <person name="Ito Y."/>
            <person name="Asashima M."/>
            <person name="Ueno N."/>
            <person name="Matsuda Y."/>
            <person name="Veenstra G.J."/>
            <person name="Fujiyama A."/>
            <person name="Harland R.M."/>
            <person name="Taira M."/>
            <person name="Rokhsar D.S."/>
        </authorList>
    </citation>
    <scope>NUCLEOTIDE SEQUENCE [LARGE SCALE GENOMIC DNA]</scope>
    <source>
        <strain evidence="2">J</strain>
    </source>
</reference>